<dbReference type="Proteomes" id="UP000230423">
    <property type="component" value="Unassembled WGS sequence"/>
</dbReference>
<evidence type="ECO:0000313" key="2">
    <source>
        <dbReference type="Proteomes" id="UP000230423"/>
    </source>
</evidence>
<accession>A0A2G9UBH9</accession>
<gene>
    <name evidence="1" type="ORF">TELCIR_10698</name>
</gene>
<name>A0A2G9UBH9_TELCI</name>
<proteinExistence type="predicted"/>
<dbReference type="EMBL" id="KZ347534">
    <property type="protein sequence ID" value="PIO67543.1"/>
    <property type="molecule type" value="Genomic_DNA"/>
</dbReference>
<protein>
    <submittedName>
        <fullName evidence="1">Uncharacterized protein</fullName>
    </submittedName>
</protein>
<dbReference type="OrthoDB" id="5878023at2759"/>
<organism evidence="1 2">
    <name type="scientific">Teladorsagia circumcincta</name>
    <name type="common">Brown stomach worm</name>
    <name type="synonym">Ostertagia circumcincta</name>
    <dbReference type="NCBI Taxonomy" id="45464"/>
    <lineage>
        <taxon>Eukaryota</taxon>
        <taxon>Metazoa</taxon>
        <taxon>Ecdysozoa</taxon>
        <taxon>Nematoda</taxon>
        <taxon>Chromadorea</taxon>
        <taxon>Rhabditida</taxon>
        <taxon>Rhabditina</taxon>
        <taxon>Rhabditomorpha</taxon>
        <taxon>Strongyloidea</taxon>
        <taxon>Trichostrongylidae</taxon>
        <taxon>Teladorsagia</taxon>
    </lineage>
</organism>
<dbReference type="AlphaFoldDB" id="A0A2G9UBH9"/>
<keyword evidence="2" id="KW-1185">Reference proteome</keyword>
<evidence type="ECO:0000313" key="1">
    <source>
        <dbReference type="EMBL" id="PIO67543.1"/>
    </source>
</evidence>
<reference evidence="1 2" key="1">
    <citation type="submission" date="2015-09" db="EMBL/GenBank/DDBJ databases">
        <title>Draft genome of the parasitic nematode Teladorsagia circumcincta isolate WARC Sus (inbred).</title>
        <authorList>
            <person name="Mitreva M."/>
        </authorList>
    </citation>
    <scope>NUCLEOTIDE SEQUENCE [LARGE SCALE GENOMIC DNA]</scope>
    <source>
        <strain evidence="1 2">S</strain>
    </source>
</reference>
<sequence length="211" mass="23569">MNKSIKKMMHDARQRFGHAKHFYCNPCDSRLGGSKAVCVNPECAIQGIPPKRCKAMKRTAIHFLNIEPQLALILDKNLSTLVQLHRDIHCGEFHRIIATTRNYTYADKFILGLEDFSCTTGSEKDALSFVVFPLAAAMNICADPVGGVAVLAYWILVRAIERSSELSINDFGGIQELARGMKYLCTECGRGKWRPPGHKSSSLCFVRYTSL</sequence>